<feature type="region of interest" description="Disordered" evidence="1">
    <location>
        <begin position="1"/>
        <end position="35"/>
    </location>
</feature>
<comment type="caution">
    <text evidence="2">The sequence shown here is derived from an EMBL/GenBank/DDBJ whole genome shotgun (WGS) entry which is preliminary data.</text>
</comment>
<dbReference type="EMBL" id="JACXVP010000008">
    <property type="protein sequence ID" value="KAG5590196.1"/>
    <property type="molecule type" value="Genomic_DNA"/>
</dbReference>
<protein>
    <submittedName>
        <fullName evidence="2">Uncharacterized protein</fullName>
    </submittedName>
</protein>
<name>A0A9J5XSA3_SOLCO</name>
<dbReference type="AlphaFoldDB" id="A0A9J5XSA3"/>
<feature type="compositionally biased region" description="Polar residues" evidence="1">
    <location>
        <begin position="23"/>
        <end position="35"/>
    </location>
</feature>
<evidence type="ECO:0000313" key="2">
    <source>
        <dbReference type="EMBL" id="KAG5590196.1"/>
    </source>
</evidence>
<evidence type="ECO:0000256" key="1">
    <source>
        <dbReference type="SAM" id="MobiDB-lite"/>
    </source>
</evidence>
<organism evidence="2 3">
    <name type="scientific">Solanum commersonii</name>
    <name type="common">Commerson's wild potato</name>
    <name type="synonym">Commerson's nightshade</name>
    <dbReference type="NCBI Taxonomy" id="4109"/>
    <lineage>
        <taxon>Eukaryota</taxon>
        <taxon>Viridiplantae</taxon>
        <taxon>Streptophyta</taxon>
        <taxon>Embryophyta</taxon>
        <taxon>Tracheophyta</taxon>
        <taxon>Spermatophyta</taxon>
        <taxon>Magnoliopsida</taxon>
        <taxon>eudicotyledons</taxon>
        <taxon>Gunneridae</taxon>
        <taxon>Pentapetalae</taxon>
        <taxon>asterids</taxon>
        <taxon>lamiids</taxon>
        <taxon>Solanales</taxon>
        <taxon>Solanaceae</taxon>
        <taxon>Solanoideae</taxon>
        <taxon>Solaneae</taxon>
        <taxon>Solanum</taxon>
    </lineage>
</organism>
<dbReference type="PANTHER" id="PTHR48434">
    <property type="entry name" value="(RAPE) HYPOTHETICAL PROTEIN"/>
    <property type="match status" value="1"/>
</dbReference>
<dbReference type="PANTHER" id="PTHR48434:SF1">
    <property type="entry name" value="(RAPE) HYPOTHETICAL PROTEIN"/>
    <property type="match status" value="1"/>
</dbReference>
<reference evidence="2 3" key="1">
    <citation type="submission" date="2020-09" db="EMBL/GenBank/DDBJ databases">
        <title>De no assembly of potato wild relative species, Solanum commersonii.</title>
        <authorList>
            <person name="Cho K."/>
        </authorList>
    </citation>
    <scope>NUCLEOTIDE SEQUENCE [LARGE SCALE GENOMIC DNA]</scope>
    <source>
        <strain evidence="2">LZ3.2</strain>
        <tissue evidence="2">Leaf</tissue>
    </source>
</reference>
<accession>A0A9J5XSA3</accession>
<gene>
    <name evidence="2" type="ORF">H5410_040710</name>
</gene>
<evidence type="ECO:0000313" key="3">
    <source>
        <dbReference type="Proteomes" id="UP000824120"/>
    </source>
</evidence>
<dbReference type="Proteomes" id="UP000824120">
    <property type="component" value="Chromosome 8"/>
</dbReference>
<proteinExistence type="predicted"/>
<sequence length="266" mass="31308">MDPLWVTKGRGRGNNTKGRGRSSPGSSYESASNSPIIQKGRMSLINSKISQSEASSSLAYLSQKQSDTFASIAREDIEDIKSYEKLPKKEMIFLLENSEIQRKEESWKIFQCYLGNELYFPGESYKTRSYYETILISTGSGEFQHFSGYNTSENVYKFSKMIIKQIISVEYWGIFTMKERQISLNKISMNFTYWDYIHAFDKVLYYNNERDNHTWFIKICAKIFTEPIPNWILNWWSYHGLTMKIMPDPFLKLYKEWVKESPDLNE</sequence>
<keyword evidence="3" id="KW-1185">Reference proteome</keyword>